<keyword evidence="1" id="KW-0732">Signal</keyword>
<dbReference type="SMART" id="SM00603">
    <property type="entry name" value="LCCL"/>
    <property type="match status" value="2"/>
</dbReference>
<proteinExistence type="predicted"/>
<dbReference type="SUPFAM" id="SSF69848">
    <property type="entry name" value="LCCL domain"/>
    <property type="match status" value="2"/>
</dbReference>
<reference evidence="4" key="1">
    <citation type="journal article" date="2021" name="Syst. Appl. Microbiol.">
        <title>Roseomonas hellenica sp. nov., isolated from roots of wild-growing Alkanna tinctoria.</title>
        <authorList>
            <person name="Rat A."/>
            <person name="Naranjo H.D."/>
            <person name="Lebbe L."/>
            <person name="Cnockaert M."/>
            <person name="Krigas N."/>
            <person name="Grigoriadou K."/>
            <person name="Maloupa E."/>
            <person name="Willems A."/>
        </authorList>
    </citation>
    <scope>NUCLEOTIDE SEQUENCE [LARGE SCALE GENOMIC DNA]</scope>
    <source>
        <strain evidence="4">LMG 31159</strain>
    </source>
</reference>
<dbReference type="Gene3D" id="2.170.130.20">
    <property type="entry name" value="LCCL-like domain"/>
    <property type="match status" value="2"/>
</dbReference>
<dbReference type="InterPro" id="IPR004043">
    <property type="entry name" value="LCCL"/>
</dbReference>
<dbReference type="RefSeq" id="WP_211871564.1">
    <property type="nucleotide sequence ID" value="NZ_JAAEDI010000035.1"/>
</dbReference>
<feature type="signal peptide" evidence="1">
    <location>
        <begin position="1"/>
        <end position="18"/>
    </location>
</feature>
<dbReference type="PROSITE" id="PS50820">
    <property type="entry name" value="LCCL"/>
    <property type="match status" value="2"/>
</dbReference>
<feature type="domain" description="LCCL" evidence="2">
    <location>
        <begin position="147"/>
        <end position="207"/>
    </location>
</feature>
<sequence length="214" mass="21397">MKRLVLMLGLLVAPLAPAVAQPACPGDFEGQSAPVACRCTAEAARTGRVWGSGPYTTDSNVCRAAVHAGAIPGSGGMVIVTPVDGLIAYGGSTANGIATLDYGAWPASFTVATADGAAGLACPGDFQNHNAALSCLCSAEATTTGIVWGTGTYTTDSRICRAAVHAGVIPPGGGQVTVEPAPGLPSYDGSDANGVATSAYGPWPASFVFRRLQK</sequence>
<gene>
    <name evidence="3" type="ORF">GXW78_24560</name>
</gene>
<protein>
    <recommendedName>
        <fullName evidence="2">LCCL domain-containing protein</fullName>
    </recommendedName>
</protein>
<evidence type="ECO:0000256" key="1">
    <source>
        <dbReference type="SAM" id="SignalP"/>
    </source>
</evidence>
<feature type="domain" description="LCCL" evidence="2">
    <location>
        <begin position="48"/>
        <end position="109"/>
    </location>
</feature>
<dbReference type="InterPro" id="IPR036609">
    <property type="entry name" value="LCCL_sf"/>
</dbReference>
<evidence type="ECO:0000259" key="2">
    <source>
        <dbReference type="PROSITE" id="PS50820"/>
    </source>
</evidence>
<dbReference type="InterPro" id="IPR051957">
    <property type="entry name" value="CRISP-LCCL_domain"/>
</dbReference>
<feature type="chain" id="PRO_5047094275" description="LCCL domain-containing protein" evidence="1">
    <location>
        <begin position="19"/>
        <end position="214"/>
    </location>
</feature>
<dbReference type="Proteomes" id="UP000698752">
    <property type="component" value="Unassembled WGS sequence"/>
</dbReference>
<evidence type="ECO:0000313" key="3">
    <source>
        <dbReference type="EMBL" id="MBR0652852.1"/>
    </source>
</evidence>
<dbReference type="PANTHER" id="PTHR31331:SF1">
    <property type="entry name" value="CYSTEINE RICH SECRETORY PROTEIN LCCL DOMAIN CONTAINING 2"/>
    <property type="match status" value="1"/>
</dbReference>
<organism evidence="3 4">
    <name type="scientific">Neoroseomonas terrae</name>
    <dbReference type="NCBI Taxonomy" id="424799"/>
    <lineage>
        <taxon>Bacteria</taxon>
        <taxon>Pseudomonadati</taxon>
        <taxon>Pseudomonadota</taxon>
        <taxon>Alphaproteobacteria</taxon>
        <taxon>Acetobacterales</taxon>
        <taxon>Acetobacteraceae</taxon>
        <taxon>Neoroseomonas</taxon>
    </lineage>
</organism>
<keyword evidence="4" id="KW-1185">Reference proteome</keyword>
<name>A0ABS5EPC9_9PROT</name>
<dbReference type="EMBL" id="JAAEDI010000035">
    <property type="protein sequence ID" value="MBR0652852.1"/>
    <property type="molecule type" value="Genomic_DNA"/>
</dbReference>
<comment type="caution">
    <text evidence="3">The sequence shown here is derived from an EMBL/GenBank/DDBJ whole genome shotgun (WGS) entry which is preliminary data.</text>
</comment>
<evidence type="ECO:0000313" key="4">
    <source>
        <dbReference type="Proteomes" id="UP000698752"/>
    </source>
</evidence>
<accession>A0ABS5EPC9</accession>
<dbReference type="Pfam" id="PF03815">
    <property type="entry name" value="LCCL"/>
    <property type="match status" value="2"/>
</dbReference>
<dbReference type="PANTHER" id="PTHR31331">
    <property type="entry name" value="LCCL DOMAIN PROTEIN (AFU_ORTHOLOGUE AFUA_5G08630)"/>
    <property type="match status" value="1"/>
</dbReference>